<dbReference type="AlphaFoldDB" id="A0A9X2NZC0"/>
<proteinExistence type="predicted"/>
<dbReference type="RefSeq" id="WP_257939975.1">
    <property type="nucleotide sequence ID" value="NZ_JAMZEE010000006.1"/>
</dbReference>
<dbReference type="EMBL" id="JAMZEE010000006">
    <property type="protein sequence ID" value="MCR6507367.1"/>
    <property type="molecule type" value="Genomic_DNA"/>
</dbReference>
<accession>A0A9X2NZC0</accession>
<evidence type="ECO:0000313" key="1">
    <source>
        <dbReference type="EMBL" id="MCR6507367.1"/>
    </source>
</evidence>
<name>A0A9X2NZC0_9BACE</name>
<reference evidence="1" key="2">
    <citation type="submission" date="2022-04" db="EMBL/GenBank/DDBJ databases">
        <authorList>
            <person name="Fokt H."/>
            <person name="Baines J."/>
        </authorList>
    </citation>
    <scope>NUCLEOTIDE SEQUENCE</scope>
    <source>
        <strain evidence="1">KH569_7</strain>
    </source>
</reference>
<dbReference type="Proteomes" id="UP001143810">
    <property type="component" value="Unassembled WGS sequence"/>
</dbReference>
<comment type="caution">
    <text evidence="1">The sequence shown here is derived from an EMBL/GenBank/DDBJ whole genome shotgun (WGS) entry which is preliminary data.</text>
</comment>
<gene>
    <name evidence="1" type="ORF">M1B78_04030</name>
</gene>
<protein>
    <submittedName>
        <fullName evidence="1">Uncharacterized protein</fullName>
    </submittedName>
</protein>
<sequence length="415" mass="48107">MRYKNSNIKKCLDTKTIARCAAFFLFCLLPLKGICQTGESTVDALVEMGFENVGWTENDDERVYVLQNSAYRLQGVGIGKAVDVIQKTGLSEEKPCRIIVLDNNVPQISLYYHPLKGDSVPQAERKDWHVSYELGDAWESARKIKLKNSSLFKVDVLVYPELAFKNLIITQIYQVLFDLSPAVEVSLWKGMKLTAQMKIPVYNDGYGKREGKVHPGFLTVSQRFRLPYNVFGKTTIGIFNGSRYGFDAEFSRPFKDERFSVFARMGYTGAGRWDGFKFQYDPSQWLLSWSLGGSFYWPRYNMQFTLQTERYMLKEKGVRFDMIRHFRYCSIGFYAVKAKNIKANGGFRFQVALPAYKYRRKGYVPRVNASNNMGITYNAGNERYYYKQYRSEASDNIMEKNSFNPYFIKSELLNF</sequence>
<evidence type="ECO:0000313" key="2">
    <source>
        <dbReference type="Proteomes" id="UP001143810"/>
    </source>
</evidence>
<organism evidence="1 2">
    <name type="scientific">Bacteroides muris</name>
    <name type="common">ex Fokt et al. 2023</name>
    <dbReference type="NCBI Taxonomy" id="2937417"/>
    <lineage>
        <taxon>Bacteria</taxon>
        <taxon>Pseudomonadati</taxon>
        <taxon>Bacteroidota</taxon>
        <taxon>Bacteroidia</taxon>
        <taxon>Bacteroidales</taxon>
        <taxon>Bacteroidaceae</taxon>
        <taxon>Bacteroides</taxon>
    </lineage>
</organism>
<reference evidence="1" key="1">
    <citation type="journal article" date="2022" name="Arch. Microbiol.">
        <title>Bacteroides muris sp. nov. isolated from the cecum of wild-derived house mice.</title>
        <authorList>
            <person name="Fokt H."/>
            <person name="Unni R."/>
            <person name="Repnik U."/>
            <person name="Schmitz R.A."/>
            <person name="Bramkamp M."/>
            <person name="Baines J.F."/>
            <person name="Unterweger D."/>
        </authorList>
    </citation>
    <scope>NUCLEOTIDE SEQUENCE</scope>
    <source>
        <strain evidence="1">KH569_7</strain>
    </source>
</reference>